<sequence length="509" mass="54261">MARRIVVCGGGSAGGVLAARLSEDPANTVTLVEAGHDYRTPEETAPEVLDADQFGFTTHDWGYESADHVVDADSIPMFGIVQQGIVPVLRGKVIGGSSSVNGANALRPTPGDFARWTGLGNDRWSWDQVLPYLKKLEDDPVGGELHGTQGPVHIERFTEGNGLRPVMSAFLEACAQAGHPIHQDLNGARRRGAGPIPFNRKNGVRQSSAIAYLGPARHRENLTVLGGQTVDRVEFTEDGTARAVILADGTILEADLVVLSAGAIGSPAILMRSGIGPRRLLEELSIPEIRPLEGVGRHLRDHPMVYLTYAVDEEAVGELRPPLQTALAFSSAGAGSDGEVDLHALPFTMEPGVMLVPLAVVRPYSLGRVEITSRAPEADPSIRLGLFDHPDDVRRMVAGIRQVREIMGSGPLEKYVRAETWPGPEATTDADLTRAVLQGKNTYCHAVGTCAMGGEGTSAAVVDQAGKVHGVDALYVVDASTMPDIPAVPTNTTVMMMAERWADQLGHED</sequence>
<reference evidence="9 10" key="1">
    <citation type="submission" date="2020-08" db="EMBL/GenBank/DDBJ databases">
        <title>Genomic Encyclopedia of Type Strains, Phase III (KMG-III): the genomes of soil and plant-associated and newly described type strains.</title>
        <authorList>
            <person name="Whitman W."/>
        </authorList>
    </citation>
    <scope>NUCLEOTIDE SEQUENCE [LARGE SCALE GENOMIC DNA]</scope>
    <source>
        <strain evidence="9 10">CECT 3237</strain>
    </source>
</reference>
<feature type="domain" description="Glucose-methanol-choline oxidoreductase N-terminal" evidence="7">
    <location>
        <begin position="91"/>
        <end position="114"/>
    </location>
</feature>
<evidence type="ECO:0000259" key="8">
    <source>
        <dbReference type="PROSITE" id="PS00624"/>
    </source>
</evidence>
<dbReference type="InterPro" id="IPR012132">
    <property type="entry name" value="GMC_OxRdtase"/>
</dbReference>
<evidence type="ECO:0000313" key="9">
    <source>
        <dbReference type="EMBL" id="MBB3074253.1"/>
    </source>
</evidence>
<gene>
    <name evidence="9" type="ORF">FHS41_000722</name>
</gene>
<keyword evidence="9" id="KW-0560">Oxidoreductase</keyword>
<dbReference type="EMBL" id="JACHXE010000001">
    <property type="protein sequence ID" value="MBB3074253.1"/>
    <property type="molecule type" value="Genomic_DNA"/>
</dbReference>
<dbReference type="Pfam" id="PF00732">
    <property type="entry name" value="GMC_oxred_N"/>
    <property type="match status" value="1"/>
</dbReference>
<name>A0A7W5EZE7_9ACTN</name>
<dbReference type="PROSITE" id="PS00623">
    <property type="entry name" value="GMC_OXRED_1"/>
    <property type="match status" value="1"/>
</dbReference>
<dbReference type="InterPro" id="IPR000172">
    <property type="entry name" value="GMC_OxRdtase_N"/>
</dbReference>
<comment type="caution">
    <text evidence="9">The sequence shown here is derived from an EMBL/GenBank/DDBJ whole genome shotgun (WGS) entry which is preliminary data.</text>
</comment>
<dbReference type="Proteomes" id="UP000572907">
    <property type="component" value="Unassembled WGS sequence"/>
</dbReference>
<dbReference type="PANTHER" id="PTHR11552:SF147">
    <property type="entry name" value="CHOLINE DEHYDROGENASE, MITOCHONDRIAL"/>
    <property type="match status" value="1"/>
</dbReference>
<evidence type="ECO:0000313" key="10">
    <source>
        <dbReference type="Proteomes" id="UP000572907"/>
    </source>
</evidence>
<keyword evidence="3 6" id="KW-0285">Flavoprotein</keyword>
<dbReference type="SUPFAM" id="SSF54373">
    <property type="entry name" value="FAD-linked reductases, C-terminal domain"/>
    <property type="match status" value="1"/>
</dbReference>
<dbReference type="InterPro" id="IPR007867">
    <property type="entry name" value="GMC_OxRtase_C"/>
</dbReference>
<feature type="binding site" evidence="5">
    <location>
        <position position="443"/>
    </location>
    <ligand>
        <name>substrate</name>
    </ligand>
</feature>
<dbReference type="GO" id="GO:0008812">
    <property type="term" value="F:choline dehydrogenase activity"/>
    <property type="evidence" value="ECO:0007669"/>
    <property type="project" value="UniProtKB-EC"/>
</dbReference>
<feature type="domain" description="Glucose-methanol-choline oxidoreductase N-terminal" evidence="8">
    <location>
        <begin position="262"/>
        <end position="276"/>
    </location>
</feature>
<dbReference type="PIRSF" id="PIRSF000137">
    <property type="entry name" value="Alcohol_oxidase"/>
    <property type="match status" value="1"/>
</dbReference>
<keyword evidence="10" id="KW-1185">Reference proteome</keyword>
<evidence type="ECO:0000256" key="4">
    <source>
        <dbReference type="ARBA" id="ARBA00022827"/>
    </source>
</evidence>
<feature type="binding site" evidence="5">
    <location>
        <position position="230"/>
    </location>
    <ligand>
        <name>FAD</name>
        <dbReference type="ChEBI" id="CHEBI:57692"/>
    </ligand>
</feature>
<evidence type="ECO:0000256" key="2">
    <source>
        <dbReference type="ARBA" id="ARBA00010790"/>
    </source>
</evidence>
<evidence type="ECO:0000256" key="3">
    <source>
        <dbReference type="ARBA" id="ARBA00022630"/>
    </source>
</evidence>
<evidence type="ECO:0000256" key="5">
    <source>
        <dbReference type="PIRSR" id="PIRSR000137-2"/>
    </source>
</evidence>
<proteinExistence type="inferred from homology"/>
<feature type="binding site" evidence="5">
    <location>
        <position position="93"/>
    </location>
    <ligand>
        <name>FAD</name>
        <dbReference type="ChEBI" id="CHEBI:57692"/>
    </ligand>
</feature>
<dbReference type="PROSITE" id="PS00624">
    <property type="entry name" value="GMC_OXRED_2"/>
    <property type="match status" value="1"/>
</dbReference>
<dbReference type="Gene3D" id="3.50.50.60">
    <property type="entry name" value="FAD/NAD(P)-binding domain"/>
    <property type="match status" value="1"/>
</dbReference>
<dbReference type="RefSeq" id="WP_184587632.1">
    <property type="nucleotide sequence ID" value="NZ_BMUP01000001.1"/>
</dbReference>
<dbReference type="Pfam" id="PF05199">
    <property type="entry name" value="GMC_oxred_C"/>
    <property type="match status" value="1"/>
</dbReference>
<keyword evidence="4 5" id="KW-0274">FAD</keyword>
<dbReference type="PANTHER" id="PTHR11552">
    <property type="entry name" value="GLUCOSE-METHANOL-CHOLINE GMC OXIDOREDUCTASE"/>
    <property type="match status" value="1"/>
</dbReference>
<evidence type="ECO:0000259" key="7">
    <source>
        <dbReference type="PROSITE" id="PS00623"/>
    </source>
</evidence>
<comment type="cofactor">
    <cofactor evidence="1 5">
        <name>FAD</name>
        <dbReference type="ChEBI" id="CHEBI:57692"/>
    </cofactor>
</comment>
<evidence type="ECO:0000256" key="1">
    <source>
        <dbReference type="ARBA" id="ARBA00001974"/>
    </source>
</evidence>
<accession>A0A7W5EZE7</accession>
<protein>
    <submittedName>
        <fullName evidence="9">Choline dehydrogenase</fullName>
        <ecNumber evidence="9">1.1.99.1</ecNumber>
    </submittedName>
</protein>
<dbReference type="Gene3D" id="3.30.410.40">
    <property type="match status" value="1"/>
</dbReference>
<evidence type="ECO:0000256" key="6">
    <source>
        <dbReference type="RuleBase" id="RU003968"/>
    </source>
</evidence>
<dbReference type="InterPro" id="IPR036188">
    <property type="entry name" value="FAD/NAD-bd_sf"/>
</dbReference>
<dbReference type="EC" id="1.1.99.1" evidence="9"/>
<dbReference type="GO" id="GO:0050660">
    <property type="term" value="F:flavin adenine dinucleotide binding"/>
    <property type="evidence" value="ECO:0007669"/>
    <property type="project" value="InterPro"/>
</dbReference>
<organism evidence="9 10">
    <name type="scientific">Streptomyces violarus</name>
    <dbReference type="NCBI Taxonomy" id="67380"/>
    <lineage>
        <taxon>Bacteria</taxon>
        <taxon>Bacillati</taxon>
        <taxon>Actinomycetota</taxon>
        <taxon>Actinomycetes</taxon>
        <taxon>Kitasatosporales</taxon>
        <taxon>Streptomycetaceae</taxon>
        <taxon>Streptomyces</taxon>
    </lineage>
</organism>
<dbReference type="AlphaFoldDB" id="A0A7W5EZE7"/>
<comment type="similarity">
    <text evidence="2 6">Belongs to the GMC oxidoreductase family.</text>
</comment>
<dbReference type="SUPFAM" id="SSF51905">
    <property type="entry name" value="FAD/NAD(P)-binding domain"/>
    <property type="match status" value="1"/>
</dbReference>